<dbReference type="EMBL" id="UOFH01000098">
    <property type="protein sequence ID" value="VAW59703.1"/>
    <property type="molecule type" value="Genomic_DNA"/>
</dbReference>
<dbReference type="AlphaFoldDB" id="A0A3B0X5P1"/>
<evidence type="ECO:0008006" key="2">
    <source>
        <dbReference type="Google" id="ProtNLM"/>
    </source>
</evidence>
<sequence>MNKILLVLLLFASSAHAESGLDFVLSGGLTSGGDTLASTTTGGSLKSGGLFLISAGGLYSFEDSNFQLQATLGYHFDELSADNGSADFKRTTFELIPYYKITESMRLGLGYTYITSINYSDPLDTINFKDANGFIAEINWRMGSKSWWGFRYADIEYIADSINGFNIGQFGIPFDGSYAGLMFHGVF</sequence>
<proteinExistence type="predicted"/>
<evidence type="ECO:0000313" key="1">
    <source>
        <dbReference type="EMBL" id="VAW59703.1"/>
    </source>
</evidence>
<accession>A0A3B0X5P1</accession>
<reference evidence="1" key="1">
    <citation type="submission" date="2018-06" db="EMBL/GenBank/DDBJ databases">
        <authorList>
            <person name="Zhirakovskaya E."/>
        </authorList>
    </citation>
    <scope>NUCLEOTIDE SEQUENCE</scope>
</reference>
<dbReference type="SUPFAM" id="SSF56935">
    <property type="entry name" value="Porins"/>
    <property type="match status" value="1"/>
</dbReference>
<protein>
    <recommendedName>
        <fullName evidence="2">Outer membrane protein beta-barrel domain-containing protein</fullName>
    </recommendedName>
</protein>
<name>A0A3B0X5P1_9ZZZZ</name>
<gene>
    <name evidence="1" type="ORF">MNBD_GAMMA08-809</name>
</gene>
<organism evidence="1">
    <name type="scientific">hydrothermal vent metagenome</name>
    <dbReference type="NCBI Taxonomy" id="652676"/>
    <lineage>
        <taxon>unclassified sequences</taxon>
        <taxon>metagenomes</taxon>
        <taxon>ecological metagenomes</taxon>
    </lineage>
</organism>